<dbReference type="Proteomes" id="UP000640930">
    <property type="component" value="Unassembled WGS sequence"/>
</dbReference>
<accession>A0ABR8X8Q9</accession>
<sequence>MALLENWERWTSFLGEQVNEAQEKGMSKRMIEKSAVQIGDYLAKNVDPKNEQERVLSDLWGVASDDEKHALANCIIKLVQNNRMQ</sequence>
<name>A0ABR8X8Q9_9BACL</name>
<gene>
    <name evidence="1" type="ORF">H9636_03425</name>
</gene>
<dbReference type="EMBL" id="JACSQA010000003">
    <property type="protein sequence ID" value="MBD8025700.1"/>
    <property type="molecule type" value="Genomic_DNA"/>
</dbReference>
<dbReference type="RefSeq" id="WP_191706241.1">
    <property type="nucleotide sequence ID" value="NZ_JACSQA010000003.1"/>
</dbReference>
<evidence type="ECO:0000313" key="2">
    <source>
        <dbReference type="Proteomes" id="UP000640930"/>
    </source>
</evidence>
<evidence type="ECO:0000313" key="1">
    <source>
        <dbReference type="EMBL" id="MBD8025700.1"/>
    </source>
</evidence>
<comment type="caution">
    <text evidence="1">The sequence shown here is derived from an EMBL/GenBank/DDBJ whole genome shotgun (WGS) entry which is preliminary data.</text>
</comment>
<dbReference type="InterPro" id="IPR021637">
    <property type="entry name" value="DUF3243"/>
</dbReference>
<proteinExistence type="predicted"/>
<keyword evidence="2" id="KW-1185">Reference proteome</keyword>
<protein>
    <submittedName>
        <fullName evidence="1">DUF3243 domain-containing protein</fullName>
    </submittedName>
</protein>
<dbReference type="Pfam" id="PF11588">
    <property type="entry name" value="DUF3243"/>
    <property type="match status" value="1"/>
</dbReference>
<organism evidence="1 2">
    <name type="scientific">Ureibacillus galli</name>
    <dbReference type="NCBI Taxonomy" id="2762222"/>
    <lineage>
        <taxon>Bacteria</taxon>
        <taxon>Bacillati</taxon>
        <taxon>Bacillota</taxon>
        <taxon>Bacilli</taxon>
        <taxon>Bacillales</taxon>
        <taxon>Caryophanaceae</taxon>
        <taxon>Ureibacillus</taxon>
    </lineage>
</organism>
<dbReference type="Gene3D" id="1.10.760.20">
    <property type="entry name" value="Protein of unknown function DUF3243"/>
    <property type="match status" value="1"/>
</dbReference>
<dbReference type="PIRSF" id="PIRSF004764">
    <property type="entry name" value="YmfJ"/>
    <property type="match status" value="1"/>
</dbReference>
<reference evidence="1 2" key="1">
    <citation type="submission" date="2020-08" db="EMBL/GenBank/DDBJ databases">
        <title>A Genomic Blueprint of the Chicken Gut Microbiome.</title>
        <authorList>
            <person name="Gilroy R."/>
            <person name="Ravi A."/>
            <person name="Getino M."/>
            <person name="Pursley I."/>
            <person name="Horton D.L."/>
            <person name="Alikhan N.-F."/>
            <person name="Baker D."/>
            <person name="Gharbi K."/>
            <person name="Hall N."/>
            <person name="Watson M."/>
            <person name="Adriaenssens E.M."/>
            <person name="Foster-Nyarko E."/>
            <person name="Jarju S."/>
            <person name="Secka A."/>
            <person name="Antonio M."/>
            <person name="Oren A."/>
            <person name="Chaudhuri R."/>
            <person name="La Ragione R.M."/>
            <person name="Hildebrand F."/>
            <person name="Pallen M.J."/>
        </authorList>
    </citation>
    <scope>NUCLEOTIDE SEQUENCE [LARGE SCALE GENOMIC DNA]</scope>
    <source>
        <strain evidence="1 2">Re31</strain>
    </source>
</reference>
<dbReference type="InterPro" id="IPR024702">
    <property type="entry name" value="Uncharacterised_YmfJ"/>
</dbReference>
<dbReference type="InterPro" id="IPR038292">
    <property type="entry name" value="YmfJ/YflH_sf"/>
</dbReference>